<evidence type="ECO:0000259" key="1">
    <source>
        <dbReference type="Pfam" id="PF13228"/>
    </source>
</evidence>
<proteinExistence type="predicted"/>
<evidence type="ECO:0000313" key="2">
    <source>
        <dbReference type="EMBL" id="PWJ50261.1"/>
    </source>
</evidence>
<dbReference type="Proteomes" id="UP000245469">
    <property type="component" value="Unassembled WGS sequence"/>
</dbReference>
<organism evidence="2 3">
    <name type="scientific">Quadrisphaera granulorum</name>
    <dbReference type="NCBI Taxonomy" id="317664"/>
    <lineage>
        <taxon>Bacteria</taxon>
        <taxon>Bacillati</taxon>
        <taxon>Actinomycetota</taxon>
        <taxon>Actinomycetes</taxon>
        <taxon>Kineosporiales</taxon>
        <taxon>Kineosporiaceae</taxon>
        <taxon>Quadrisphaera</taxon>
    </lineage>
</organism>
<accession>A0A315ZX94</accession>
<dbReference type="OrthoDB" id="3030at2"/>
<evidence type="ECO:0000313" key="3">
    <source>
        <dbReference type="Proteomes" id="UP000245469"/>
    </source>
</evidence>
<name>A0A315ZX94_9ACTN</name>
<comment type="caution">
    <text evidence="2">The sequence shown here is derived from an EMBL/GenBank/DDBJ whole genome shotgun (WGS) entry which is preliminary data.</text>
</comment>
<sequence>MGVRNTVAGLASVGAVHLTGADLAHAYWRHVVAPVVAQRWPGLRCAAARLGSGSDVLGLDDATSRDHDWGLRLTLLLGPAADGDGDDDGERLVAEVDAHLQAALPQGWNGLPVRFAVTWDRREHHRVEVASVRGFARSRLGLDPLAPWDALDWLSLTGQSVLEVVAGPVFTDSTRSLAEVRRRLAHYPPEVELAVVAAAWGRLSQELPLVGRTADAGDDDGSRIIAARLARVIVHLGYVLEQQWAPYPKWAGVLFARLPRAGSAVSGLRRSLAADGWREREAGLADALRVLHELQRQRGLPVPRDAVEPFWDRPYLGVPEDAAESLRAAITDPLLRALPPGVGAVEQWVDAVDVLVDPRRRRAVTDGWRGR</sequence>
<protein>
    <submittedName>
        <fullName evidence="2">Uncharacterized protein DUF4037</fullName>
    </submittedName>
</protein>
<reference evidence="2 3" key="1">
    <citation type="submission" date="2018-03" db="EMBL/GenBank/DDBJ databases">
        <title>Genomic Encyclopedia of Archaeal and Bacterial Type Strains, Phase II (KMG-II): from individual species to whole genera.</title>
        <authorList>
            <person name="Goeker M."/>
        </authorList>
    </citation>
    <scope>NUCLEOTIDE SEQUENCE [LARGE SCALE GENOMIC DNA]</scope>
    <source>
        <strain evidence="2 3">DSM 44889</strain>
    </source>
</reference>
<dbReference type="EMBL" id="QGDQ01000023">
    <property type="protein sequence ID" value="PWJ50261.1"/>
    <property type="molecule type" value="Genomic_DNA"/>
</dbReference>
<gene>
    <name evidence="2" type="ORF">BXY45_12371</name>
</gene>
<keyword evidence="3" id="KW-1185">Reference proteome</keyword>
<dbReference type="Pfam" id="PF13228">
    <property type="entry name" value="DUF4037"/>
    <property type="match status" value="1"/>
</dbReference>
<feature type="domain" description="DUF4037" evidence="1">
    <location>
        <begin position="153"/>
        <end position="250"/>
    </location>
</feature>
<dbReference type="AlphaFoldDB" id="A0A315ZX94"/>
<dbReference type="InterPro" id="IPR025117">
    <property type="entry name" value="DUF4037"/>
</dbReference>